<dbReference type="SUPFAM" id="SSF81631">
    <property type="entry name" value="PAP/OAS1 substrate-binding domain"/>
    <property type="match status" value="2"/>
</dbReference>
<comment type="cofactor">
    <cofactor evidence="1">
        <name>Mn(2+)</name>
        <dbReference type="ChEBI" id="CHEBI:29035"/>
    </cofactor>
</comment>
<dbReference type="Pfam" id="PF22600">
    <property type="entry name" value="MTPAP-like_central"/>
    <property type="match status" value="2"/>
</dbReference>
<evidence type="ECO:0000313" key="8">
    <source>
        <dbReference type="EMBL" id="CDW18828.1"/>
    </source>
</evidence>
<dbReference type="InterPro" id="IPR054708">
    <property type="entry name" value="MTPAP-like_central"/>
</dbReference>
<dbReference type="GO" id="GO:0031123">
    <property type="term" value="P:RNA 3'-end processing"/>
    <property type="evidence" value="ECO:0007669"/>
    <property type="project" value="TreeGrafter"/>
</dbReference>
<protein>
    <recommendedName>
        <fullName evidence="7">C2H2-type domain-containing protein</fullName>
    </recommendedName>
</protein>
<dbReference type="GO" id="GO:0050265">
    <property type="term" value="F:RNA uridylyltransferase activity"/>
    <property type="evidence" value="ECO:0007669"/>
    <property type="project" value="TreeGrafter"/>
</dbReference>
<feature type="compositionally biased region" description="Basic and acidic residues" evidence="6">
    <location>
        <begin position="893"/>
        <end position="905"/>
    </location>
</feature>
<dbReference type="InterPro" id="IPR013087">
    <property type="entry name" value="Znf_C2H2_type"/>
</dbReference>
<dbReference type="EMBL" id="HACA01001467">
    <property type="protein sequence ID" value="CDW18828.1"/>
    <property type="molecule type" value="Transcribed_RNA"/>
</dbReference>
<feature type="compositionally biased region" description="Polar residues" evidence="6">
    <location>
        <begin position="1110"/>
        <end position="1120"/>
    </location>
</feature>
<dbReference type="InterPro" id="IPR002058">
    <property type="entry name" value="PAP_assoc"/>
</dbReference>
<keyword evidence="4" id="KW-0479">Metal-binding</keyword>
<keyword evidence="5" id="KW-0460">Magnesium</keyword>
<feature type="compositionally biased region" description="Basic residues" evidence="6">
    <location>
        <begin position="864"/>
        <end position="876"/>
    </location>
</feature>
<dbReference type="PROSITE" id="PS00028">
    <property type="entry name" value="ZINC_FINGER_C2H2_1"/>
    <property type="match status" value="1"/>
</dbReference>
<dbReference type="Pfam" id="PF03828">
    <property type="entry name" value="PAP_assoc"/>
    <property type="match status" value="2"/>
</dbReference>
<dbReference type="SUPFAM" id="SSF81301">
    <property type="entry name" value="Nucleotidyltransferase"/>
    <property type="match status" value="2"/>
</dbReference>
<proteinExistence type="predicted"/>
<feature type="compositionally biased region" description="Low complexity" evidence="6">
    <location>
        <begin position="883"/>
        <end position="892"/>
    </location>
</feature>
<evidence type="ECO:0000256" key="1">
    <source>
        <dbReference type="ARBA" id="ARBA00001936"/>
    </source>
</evidence>
<evidence type="ECO:0000256" key="4">
    <source>
        <dbReference type="ARBA" id="ARBA00022723"/>
    </source>
</evidence>
<feature type="domain" description="C2H2-type" evidence="7">
    <location>
        <begin position="43"/>
        <end position="63"/>
    </location>
</feature>
<evidence type="ECO:0000256" key="3">
    <source>
        <dbReference type="ARBA" id="ARBA00022679"/>
    </source>
</evidence>
<feature type="region of interest" description="Disordered" evidence="6">
    <location>
        <begin position="1084"/>
        <end position="1120"/>
    </location>
</feature>
<keyword evidence="3" id="KW-0808">Transferase</keyword>
<dbReference type="InterPro" id="IPR001878">
    <property type="entry name" value="Znf_CCHC"/>
</dbReference>
<feature type="region of interest" description="Disordered" evidence="6">
    <location>
        <begin position="1221"/>
        <end position="1246"/>
    </location>
</feature>
<comment type="cofactor">
    <cofactor evidence="2">
        <name>Mg(2+)</name>
        <dbReference type="ChEBI" id="CHEBI:18420"/>
    </cofactor>
</comment>
<dbReference type="PANTHER" id="PTHR12271:SF66">
    <property type="entry name" value="TERMINAL URIDYLYLTRANSFERASE TAILOR"/>
    <property type="match status" value="1"/>
</dbReference>
<dbReference type="Gene3D" id="3.30.460.10">
    <property type="entry name" value="Beta Polymerase, domain 2"/>
    <property type="match status" value="2"/>
</dbReference>
<feature type="compositionally biased region" description="Low complexity" evidence="6">
    <location>
        <begin position="1086"/>
        <end position="1095"/>
    </location>
</feature>
<organism evidence="8">
    <name type="scientific">Lepeophtheirus salmonis</name>
    <name type="common">Salmon louse</name>
    <name type="synonym">Caligus salmonis</name>
    <dbReference type="NCBI Taxonomy" id="72036"/>
    <lineage>
        <taxon>Eukaryota</taxon>
        <taxon>Metazoa</taxon>
        <taxon>Ecdysozoa</taxon>
        <taxon>Arthropoda</taxon>
        <taxon>Crustacea</taxon>
        <taxon>Multicrustacea</taxon>
        <taxon>Hexanauplia</taxon>
        <taxon>Copepoda</taxon>
        <taxon>Siphonostomatoida</taxon>
        <taxon>Caligidae</taxon>
        <taxon>Lepeophtheirus</taxon>
    </lineage>
</organism>
<dbReference type="CDD" id="cd05402">
    <property type="entry name" value="NT_PAP_TUTase"/>
    <property type="match status" value="1"/>
</dbReference>
<evidence type="ECO:0000256" key="2">
    <source>
        <dbReference type="ARBA" id="ARBA00001946"/>
    </source>
</evidence>
<name>A0A0K2SYJ7_LEPSM</name>
<reference evidence="8" key="1">
    <citation type="submission" date="2014-05" db="EMBL/GenBank/DDBJ databases">
        <authorList>
            <person name="Chronopoulou M."/>
        </authorList>
    </citation>
    <scope>NUCLEOTIDE SEQUENCE</scope>
    <source>
        <tissue evidence="8">Whole organism</tissue>
    </source>
</reference>
<evidence type="ECO:0000256" key="5">
    <source>
        <dbReference type="ARBA" id="ARBA00022842"/>
    </source>
</evidence>
<dbReference type="AlphaFoldDB" id="A0A0K2SYJ7"/>
<dbReference type="GO" id="GO:1990817">
    <property type="term" value="F:poly(A) RNA polymerase activity"/>
    <property type="evidence" value="ECO:0007669"/>
    <property type="project" value="UniProtKB-ARBA"/>
</dbReference>
<dbReference type="GO" id="GO:0008270">
    <property type="term" value="F:zinc ion binding"/>
    <property type="evidence" value="ECO:0007669"/>
    <property type="project" value="InterPro"/>
</dbReference>
<dbReference type="PANTHER" id="PTHR12271">
    <property type="entry name" value="POLY A POLYMERASE CID PAP -RELATED"/>
    <property type="match status" value="1"/>
</dbReference>
<evidence type="ECO:0000256" key="6">
    <source>
        <dbReference type="SAM" id="MobiDB-lite"/>
    </source>
</evidence>
<dbReference type="OrthoDB" id="407432at2759"/>
<evidence type="ECO:0000259" key="7">
    <source>
        <dbReference type="PROSITE" id="PS00028"/>
    </source>
</evidence>
<dbReference type="InterPro" id="IPR043519">
    <property type="entry name" value="NT_sf"/>
</dbReference>
<feature type="region of interest" description="Disordered" evidence="6">
    <location>
        <begin position="864"/>
        <end position="943"/>
    </location>
</feature>
<dbReference type="GO" id="GO:0003676">
    <property type="term" value="F:nucleic acid binding"/>
    <property type="evidence" value="ECO:0007669"/>
    <property type="project" value="InterPro"/>
</dbReference>
<accession>A0A0K2SYJ7</accession>
<dbReference type="SMART" id="SM00343">
    <property type="entry name" value="ZnF_C2HC"/>
    <property type="match status" value="2"/>
</dbReference>
<sequence length="1246" mass="142392">MEMRRPEKWANLRDNEELRFLQVNSIMILDKKIPRYPYAKFKCKACNYLLTDMNHVTKHVEQHKKRENRLVEELVFNTIKYVPFAESWNSTPLSKFLLKIHDEERETESSFKAREELGERIIEDITSSVPNIALQLNGSSLSHFALKNVSNMDFSLQVKESHSVKDALNSIYDTLALKQEESFYLHLAQDFKQKYPQITFTMSENHIPCRILLKNKSSLKTSLLLRDYWDLDARVRILGIVARYWAYSCGITNNVYTVIPSHSIIILLLHYLIHEGVVPCIKEHLSQDEENDYETPREILDNWNSTNYKSTGELWVGFLKYYCVDFNTQEVVVQICSSSCITKADMQWKYKRLSIQDPYCCNKNLLSVVHNTTVFEYIQKCFQYSSLFFGVPQTQKGPLFKIVSDDSTIQIASKIENNGLNDEVSMSEIVTLEQANVLIDSVQMEDMVFEWNVERFNNNSKMPIVCSVCTNEGHTQDSCPDEILPEVNTMGPLPQSYLAEIDQFFHFNMDSLRFSMSQLHERELIIKEMAVFIRKSGYPTAVLTVYGSSDNGFGFKDSDLDLCLTFSDHETSENIDSKNVIEKVAKIIEKMNSICQIRAVTSAKVPIIKFVHQPTSLEGDISFYNCLAFENTKLLRTYSEIDLRVKILGYNVKRFIKSCDFGDASRGSLSSYTCVILALFYLQQLDPPVIPVLQELPDSKNKTPSRMFEGHDVWFNSNPQSILYWKNSHHKNIMSPAELLIGFFDFFGRQFDDDNIVVSIRTHRSVKKLDKMWNTDCLAVEDPFEVNRNLGGRLTRRMHLFIKKCFIKGYERFATPMSKRFYFMDPNKYFFNASNLGVGKVPTDRGCHICGGIWHVVRECPRKMMTKRHKGNKKNHHGEERNNNNTPNSNKKSINEHKRITDRSSNDNWRGSPRHKDVKTSASRVAVAPPSQNINPTHPPRKDYATKIIMRTGIGGNDTEQTPSSPLPYLLQQPAILNEEDNSDRSVDLMNLIRKSMNLNTNMDEPQESSGFHRFVHGAIRAEDLEKRFESPTVIGGSGHHPPPGFIGQPDNQSQPLGIDTIFRGLPPTHLSSVDARTSISSSLHNNTNNVTNDNHLMMASGGIRGTPHKSPNQPSSQQFSVPLHCGLPFDVEQQQRPEQHKLDMAKSNNRIEHLLGPGLILPPPLNVSELSPGGLRFINGAPLLDVQRHLMHNTDSLGSPPGYFLPLQPPRESHKGFFEENCTLGPTSTNPPPQLIHNNHPSKRN</sequence>
<dbReference type="Gene3D" id="1.10.1410.10">
    <property type="match status" value="2"/>
</dbReference>